<evidence type="ECO:0000313" key="2">
    <source>
        <dbReference type="Proteomes" id="UP000051439"/>
    </source>
</evidence>
<proteinExistence type="predicted"/>
<dbReference type="AlphaFoldDB" id="A0A0R1NR93"/>
<gene>
    <name evidence="1" type="ORF">FC98_GL001842</name>
</gene>
<evidence type="ECO:0000313" key="1">
    <source>
        <dbReference type="EMBL" id="KRL20130.1"/>
    </source>
</evidence>
<accession>A0A0R1NR93</accession>
<reference evidence="1 2" key="1">
    <citation type="journal article" date="2015" name="Genome Announc.">
        <title>Expanding the biotechnology potential of lactobacilli through comparative genomics of 213 strains and associated genera.</title>
        <authorList>
            <person name="Sun Z."/>
            <person name="Harris H.M."/>
            <person name="McCann A."/>
            <person name="Guo C."/>
            <person name="Argimon S."/>
            <person name="Zhang W."/>
            <person name="Yang X."/>
            <person name="Jeffery I.B."/>
            <person name="Cooney J.C."/>
            <person name="Kagawa T.F."/>
            <person name="Liu W."/>
            <person name="Song Y."/>
            <person name="Salvetti E."/>
            <person name="Wrobel A."/>
            <person name="Rasinkangas P."/>
            <person name="Parkhill J."/>
            <person name="Rea M.C."/>
            <person name="O'Sullivan O."/>
            <person name="Ritari J."/>
            <person name="Douillard F.P."/>
            <person name="Paul Ross R."/>
            <person name="Yang R."/>
            <person name="Briner A.E."/>
            <person name="Felis G.E."/>
            <person name="de Vos W.M."/>
            <person name="Barrangou R."/>
            <person name="Klaenhammer T.R."/>
            <person name="Caufield P.W."/>
            <person name="Cui Y."/>
            <person name="Zhang H."/>
            <person name="O'Toole P.W."/>
        </authorList>
    </citation>
    <scope>NUCLEOTIDE SEQUENCE [LARGE SCALE GENOMIC DNA]</scope>
    <source>
        <strain evidence="1 2">DSM 19906</strain>
    </source>
</reference>
<dbReference type="Proteomes" id="UP000051439">
    <property type="component" value="Unassembled WGS sequence"/>
</dbReference>
<dbReference type="PATRIC" id="fig|1423766.4.peg.1905"/>
<organism evidence="1 2">
    <name type="scientific">Lentilactobacillus kisonensis DSM 19906 = JCM 15041</name>
    <dbReference type="NCBI Taxonomy" id="1423766"/>
    <lineage>
        <taxon>Bacteria</taxon>
        <taxon>Bacillati</taxon>
        <taxon>Bacillota</taxon>
        <taxon>Bacilli</taxon>
        <taxon>Lactobacillales</taxon>
        <taxon>Lactobacillaceae</taxon>
        <taxon>Lentilactobacillus</taxon>
    </lineage>
</organism>
<comment type="caution">
    <text evidence="1">The sequence shown here is derived from an EMBL/GenBank/DDBJ whole genome shotgun (WGS) entry which is preliminary data.</text>
</comment>
<protein>
    <submittedName>
        <fullName evidence="1">Uncharacterized protein</fullName>
    </submittedName>
</protein>
<dbReference type="EMBL" id="AZEB01000036">
    <property type="protein sequence ID" value="KRL20130.1"/>
    <property type="molecule type" value="Genomic_DNA"/>
</dbReference>
<name>A0A0R1NR93_9LACO</name>
<sequence>MKITMAKKNIKKEIMVDMNQFIVTYAATLLDPNKNLSQLVYDTAKDDLTKMDDLFKDNGFGRKNKFYNIGEGFLRDYYNLDETEAKKQADQLAKDAMDYLGKNVQFFETWRTD</sequence>
<keyword evidence="2" id="KW-1185">Reference proteome</keyword>